<dbReference type="Proteomes" id="UP000030108">
    <property type="component" value="Unassembled WGS sequence"/>
</dbReference>
<evidence type="ECO:0000313" key="2">
    <source>
        <dbReference type="EMBL" id="EUC57668.1"/>
    </source>
</evidence>
<dbReference type="EMBL" id="JATN01000322">
    <property type="protein sequence ID" value="EUC57668.1"/>
    <property type="molecule type" value="Genomic_DNA"/>
</dbReference>
<accession>X8J5V1</accession>
<feature type="coiled-coil region" evidence="1">
    <location>
        <begin position="136"/>
        <end position="208"/>
    </location>
</feature>
<evidence type="ECO:0000256" key="1">
    <source>
        <dbReference type="SAM" id="Coils"/>
    </source>
</evidence>
<evidence type="ECO:0000313" key="3">
    <source>
        <dbReference type="Proteomes" id="UP000030108"/>
    </source>
</evidence>
<feature type="non-terminal residue" evidence="2">
    <location>
        <position position="243"/>
    </location>
</feature>
<keyword evidence="1" id="KW-0175">Coiled coil</keyword>
<organism evidence="2 3">
    <name type="scientific">Rhizoctonia solani AG-3 Rhs1AP</name>
    <dbReference type="NCBI Taxonomy" id="1086054"/>
    <lineage>
        <taxon>Eukaryota</taxon>
        <taxon>Fungi</taxon>
        <taxon>Dikarya</taxon>
        <taxon>Basidiomycota</taxon>
        <taxon>Agaricomycotina</taxon>
        <taxon>Agaricomycetes</taxon>
        <taxon>Cantharellales</taxon>
        <taxon>Ceratobasidiaceae</taxon>
        <taxon>Rhizoctonia</taxon>
    </lineage>
</organism>
<name>X8J5V1_9AGAM</name>
<comment type="caution">
    <text evidence="2">The sequence shown here is derived from an EMBL/GenBank/DDBJ whole genome shotgun (WGS) entry which is preliminary data.</text>
</comment>
<dbReference type="AlphaFoldDB" id="X8J5V1"/>
<protein>
    <submittedName>
        <fullName evidence="2">Uncharacterized protein</fullName>
    </submittedName>
</protein>
<sequence length="243" mass="28617">MSIYNISAVYQILIEWTTLLCNLPYEGYRILHCIPHFIDNLCALVRATTTYLKNKSGENPETERWQGLAEENNQRALHLERSLWRQQENIATLTQAGRVLNTQLTEARAAATEFDNCLNQVNQFHAQQQNHNVTQQELLQNQINAERRNIEVFQRRIHDLEQRIEQQDSRIDELKNHIDRVVQLNKCLTIENDEHEFLENNADNWEELARIRGDKRNRLEARIVELELIVVDYVDLVAFCLSV</sequence>
<gene>
    <name evidence="2" type="ORF">RSOL_228910</name>
</gene>
<proteinExistence type="predicted"/>
<reference evidence="3" key="1">
    <citation type="journal article" date="2014" name="Genome Announc.">
        <title>Draft genome sequence of the plant-pathogenic soil fungus Rhizoctonia solani anastomosis group 3 strain Rhs1AP.</title>
        <authorList>
            <person name="Cubeta M.A."/>
            <person name="Thomas E."/>
            <person name="Dean R.A."/>
            <person name="Jabaji S."/>
            <person name="Neate S.M."/>
            <person name="Tavantzis S."/>
            <person name="Toda T."/>
            <person name="Vilgalys R."/>
            <person name="Bharathan N."/>
            <person name="Fedorova-Abrams N."/>
            <person name="Pakala S.B."/>
            <person name="Pakala S.M."/>
            <person name="Zafar N."/>
            <person name="Joardar V."/>
            <person name="Losada L."/>
            <person name="Nierman W.C."/>
        </authorList>
    </citation>
    <scope>NUCLEOTIDE SEQUENCE [LARGE SCALE GENOMIC DNA]</scope>
    <source>
        <strain evidence="3">AG-3</strain>
    </source>
</reference>